<organism evidence="2">
    <name type="scientific">marine sediment metagenome</name>
    <dbReference type="NCBI Taxonomy" id="412755"/>
    <lineage>
        <taxon>unclassified sequences</taxon>
        <taxon>metagenomes</taxon>
        <taxon>ecological metagenomes</taxon>
    </lineage>
</organism>
<keyword evidence="1" id="KW-0812">Transmembrane</keyword>
<name>X1LTK4_9ZZZZ</name>
<dbReference type="AlphaFoldDB" id="X1LTK4"/>
<sequence>MVRRKRDKEEAMFPVKEDNDISRGTLWLLLVGIFLTSFSLLAFEITLIRLLSVLLLYHFVFAVVSLALLGLGVGGIKGRIPA</sequence>
<feature type="non-terminal residue" evidence="2">
    <location>
        <position position="82"/>
    </location>
</feature>
<feature type="transmembrane region" description="Helical" evidence="1">
    <location>
        <begin position="21"/>
        <end position="43"/>
    </location>
</feature>
<comment type="caution">
    <text evidence="2">The sequence shown here is derived from an EMBL/GenBank/DDBJ whole genome shotgun (WGS) entry which is preliminary data.</text>
</comment>
<keyword evidence="1" id="KW-1133">Transmembrane helix</keyword>
<proteinExistence type="predicted"/>
<feature type="transmembrane region" description="Helical" evidence="1">
    <location>
        <begin position="55"/>
        <end position="76"/>
    </location>
</feature>
<accession>X1LTK4</accession>
<reference evidence="2" key="1">
    <citation type="journal article" date="2014" name="Front. Microbiol.">
        <title>High frequency of phylogenetically diverse reductive dehalogenase-homologous genes in deep subseafloor sedimentary metagenomes.</title>
        <authorList>
            <person name="Kawai M."/>
            <person name="Futagami T."/>
            <person name="Toyoda A."/>
            <person name="Takaki Y."/>
            <person name="Nishi S."/>
            <person name="Hori S."/>
            <person name="Arai W."/>
            <person name="Tsubouchi T."/>
            <person name="Morono Y."/>
            <person name="Uchiyama I."/>
            <person name="Ito T."/>
            <person name="Fujiyama A."/>
            <person name="Inagaki F."/>
            <person name="Takami H."/>
        </authorList>
    </citation>
    <scope>NUCLEOTIDE SEQUENCE</scope>
    <source>
        <strain evidence="2">Expedition CK06-06</strain>
    </source>
</reference>
<evidence type="ECO:0000313" key="2">
    <source>
        <dbReference type="EMBL" id="GAI05745.1"/>
    </source>
</evidence>
<keyword evidence="1" id="KW-0472">Membrane</keyword>
<gene>
    <name evidence="2" type="ORF">S06H3_21442</name>
</gene>
<dbReference type="EMBL" id="BARV01011264">
    <property type="protein sequence ID" value="GAI05745.1"/>
    <property type="molecule type" value="Genomic_DNA"/>
</dbReference>
<evidence type="ECO:0000256" key="1">
    <source>
        <dbReference type="SAM" id="Phobius"/>
    </source>
</evidence>
<protein>
    <submittedName>
        <fullName evidence="2">Uncharacterized protein</fullName>
    </submittedName>
</protein>